<accession>A0A0D2UFI7</accession>
<dbReference type="PhylomeDB" id="A0A0D2UFI7"/>
<evidence type="ECO:0000256" key="4">
    <source>
        <dbReference type="ARBA" id="ARBA00022771"/>
    </source>
</evidence>
<feature type="compositionally biased region" description="Low complexity" evidence="7">
    <location>
        <begin position="434"/>
        <end position="447"/>
    </location>
</feature>
<dbReference type="SUPFAM" id="SSF57850">
    <property type="entry name" value="RING/U-box"/>
    <property type="match status" value="1"/>
</dbReference>
<dbReference type="Gene3D" id="1.20.120.1750">
    <property type="match status" value="1"/>
</dbReference>
<name>A0A0D2UFI7_CAPO3</name>
<feature type="domain" description="RING-type" evidence="9">
    <location>
        <begin position="463"/>
        <end position="753"/>
    </location>
</feature>
<feature type="compositionally biased region" description="Acidic residues" evidence="7">
    <location>
        <begin position="580"/>
        <end position="592"/>
    </location>
</feature>
<feature type="region of interest" description="Disordered" evidence="7">
    <location>
        <begin position="419"/>
        <end position="447"/>
    </location>
</feature>
<evidence type="ECO:0000256" key="2">
    <source>
        <dbReference type="ARBA" id="ARBA00022723"/>
    </source>
</evidence>
<feature type="compositionally biased region" description="Acidic residues" evidence="7">
    <location>
        <begin position="291"/>
        <end position="303"/>
    </location>
</feature>
<protein>
    <recommendedName>
        <fullName evidence="9">RING-type domain-containing protein</fullName>
    </recommendedName>
</protein>
<gene>
    <name evidence="10" type="ORF">CAOG_004614</name>
</gene>
<evidence type="ECO:0000256" key="8">
    <source>
        <dbReference type="SAM" id="Phobius"/>
    </source>
</evidence>
<evidence type="ECO:0000256" key="5">
    <source>
        <dbReference type="ARBA" id="ARBA00022786"/>
    </source>
</evidence>
<feature type="region of interest" description="Disordered" evidence="7">
    <location>
        <begin position="573"/>
        <end position="611"/>
    </location>
</feature>
<feature type="compositionally biased region" description="Low complexity" evidence="7">
    <location>
        <begin position="304"/>
        <end position="316"/>
    </location>
</feature>
<dbReference type="GO" id="GO:0004842">
    <property type="term" value="F:ubiquitin-protein transferase activity"/>
    <property type="evidence" value="ECO:0007669"/>
    <property type="project" value="InterPro"/>
</dbReference>
<sequence>MLVQGDIEIEHQQQPAMRRSSLTTQHILAAVATMLENSHNGTDMSGVLEIAASDDASSSSSSSSSSSVDVDVVEVSNPSSTHTQVTNAANFAASPACATAHCCCDAAVTGAHTLSKPAAALDGCGRVRSCSDSAAVCPSALAVLCDALADSASLRSDMSMDTAARETDTSSRPSILEVDDDRERDEHSHADELIREDANTISVTNSDTPDSVGMHSGPVATSTTTTAAASDEEDVQPASRSLAKKLVGFVFPSKSNPKSNPRVVAVHELDENDEQDATDAHSTMSSCSSSSEDDSDGGEDDDSGWSTYSSSDSDSVDLADLNASTVRQCRNQYCGLGFASPAERNQHELETGHVDASLQSLHNAIPAPPPLPPMFGPLPRRSDGDKWPNATRWPKPAYQDWLRSTSSNWMRLVATRALDTEHTAPPPANRGNGASTSSSSSSSSTAASSTSAASAALTAKKIFMFSCIICFDELPIESDRKTSLSACSCDVCKTCLKTYFEERISVGMVKPCCPEPTCKLPESDAALKEIVSKDKFSMLERFRITSSDNPCVRSCPFCFTLNYRSAKGQATVPYLSPAEDGQDGDKDEEGDKDEVATGAEPLPADEQAAGVETETTGDAVVTVTPPAAVEATKAEKRSLLARLREKRVVVDERDQKVQCCSCTQEFCFSCQAPYHTGMSCKDFSMGDIGVEDWSRQVGARRCPRCKTRIARDSGCDHMHCTVCSMNQHQRKKRLLSSVFHQSDEWCYGCGCRYISLGPIGNHHSAFSIVGCNNLLFKNMPPLRMATRATALVVGVPTVAVGLTLYATLVLPVKGVRKLVRALR</sequence>
<keyword evidence="11" id="KW-1185">Reference proteome</keyword>
<evidence type="ECO:0000259" key="9">
    <source>
        <dbReference type="PROSITE" id="PS51873"/>
    </source>
</evidence>
<keyword evidence="4" id="KW-0863">Zinc-finger</keyword>
<dbReference type="GO" id="GO:0008270">
    <property type="term" value="F:zinc ion binding"/>
    <property type="evidence" value="ECO:0007669"/>
    <property type="project" value="UniProtKB-KW"/>
</dbReference>
<evidence type="ECO:0000256" key="3">
    <source>
        <dbReference type="ARBA" id="ARBA00022737"/>
    </source>
</evidence>
<dbReference type="PROSITE" id="PS51873">
    <property type="entry name" value="TRIAD"/>
    <property type="match status" value="1"/>
</dbReference>
<keyword evidence="2" id="KW-0479">Metal-binding</keyword>
<feature type="compositionally biased region" description="Low complexity" evidence="7">
    <location>
        <begin position="220"/>
        <end position="229"/>
    </location>
</feature>
<keyword evidence="8" id="KW-0812">Transmembrane</keyword>
<dbReference type="AlphaFoldDB" id="A0A0D2UFI7"/>
<keyword evidence="1" id="KW-0808">Transferase</keyword>
<feature type="compositionally biased region" description="Basic and acidic residues" evidence="7">
    <location>
        <begin position="184"/>
        <end position="198"/>
    </location>
</feature>
<dbReference type="GO" id="GO:0016567">
    <property type="term" value="P:protein ubiquitination"/>
    <property type="evidence" value="ECO:0007669"/>
    <property type="project" value="InterPro"/>
</dbReference>
<dbReference type="Gene3D" id="3.30.40.10">
    <property type="entry name" value="Zinc/RING finger domain, C3HC4 (zinc finger)"/>
    <property type="match status" value="1"/>
</dbReference>
<feature type="region of interest" description="Disordered" evidence="7">
    <location>
        <begin position="159"/>
        <end position="239"/>
    </location>
</feature>
<keyword evidence="8" id="KW-1133">Transmembrane helix</keyword>
<dbReference type="EMBL" id="KE346366">
    <property type="protein sequence ID" value="KJE93896.1"/>
    <property type="molecule type" value="Genomic_DNA"/>
</dbReference>
<dbReference type="InterPro" id="IPR044066">
    <property type="entry name" value="TRIAD_supradom"/>
</dbReference>
<keyword evidence="8" id="KW-0472">Membrane</keyword>
<reference evidence="11" key="1">
    <citation type="submission" date="2011-02" db="EMBL/GenBank/DDBJ databases">
        <title>The Genome Sequence of Capsaspora owczarzaki ATCC 30864.</title>
        <authorList>
            <person name="Russ C."/>
            <person name="Cuomo C."/>
            <person name="Burger G."/>
            <person name="Gray M.W."/>
            <person name="Holland P.W.H."/>
            <person name="King N."/>
            <person name="Lang F.B.F."/>
            <person name="Roger A.J."/>
            <person name="Ruiz-Trillo I."/>
            <person name="Young S.K."/>
            <person name="Zeng Q."/>
            <person name="Gargeya S."/>
            <person name="Alvarado L."/>
            <person name="Berlin A."/>
            <person name="Chapman S.B."/>
            <person name="Chen Z."/>
            <person name="Freedman E."/>
            <person name="Gellesch M."/>
            <person name="Goldberg J."/>
            <person name="Griggs A."/>
            <person name="Gujja S."/>
            <person name="Heilman E."/>
            <person name="Heiman D."/>
            <person name="Howarth C."/>
            <person name="Mehta T."/>
            <person name="Neiman D."/>
            <person name="Pearson M."/>
            <person name="Roberts A."/>
            <person name="Saif S."/>
            <person name="Shea T."/>
            <person name="Shenoy N."/>
            <person name="Sisk P."/>
            <person name="Stolte C."/>
            <person name="Sykes S."/>
            <person name="White J."/>
            <person name="Yandava C."/>
            <person name="Haas B."/>
            <person name="Nusbaum C."/>
            <person name="Birren B."/>
        </authorList>
    </citation>
    <scope>NUCLEOTIDE SEQUENCE</scope>
    <source>
        <strain evidence="11">ATCC 30864</strain>
    </source>
</reference>
<proteinExistence type="predicted"/>
<keyword evidence="5" id="KW-0833">Ubl conjugation pathway</keyword>
<dbReference type="InterPro" id="IPR031127">
    <property type="entry name" value="E3_UB_ligase_RBR"/>
</dbReference>
<feature type="region of interest" description="Disordered" evidence="7">
    <location>
        <begin position="273"/>
        <end position="316"/>
    </location>
</feature>
<feature type="transmembrane region" description="Helical" evidence="8">
    <location>
        <begin position="788"/>
        <end position="810"/>
    </location>
</feature>
<dbReference type="Proteomes" id="UP000008743">
    <property type="component" value="Unassembled WGS sequence"/>
</dbReference>
<evidence type="ECO:0000313" key="10">
    <source>
        <dbReference type="EMBL" id="KJE93896.1"/>
    </source>
</evidence>
<keyword evidence="6" id="KW-0862">Zinc</keyword>
<feature type="compositionally biased region" description="Polar residues" evidence="7">
    <location>
        <begin position="199"/>
        <end position="209"/>
    </location>
</feature>
<dbReference type="InParanoid" id="A0A0D2UFI7"/>
<dbReference type="eggNOG" id="KOG1815">
    <property type="taxonomic scope" value="Eukaryota"/>
</dbReference>
<dbReference type="RefSeq" id="XP_004347361.1">
    <property type="nucleotide sequence ID" value="XM_004347311.2"/>
</dbReference>
<evidence type="ECO:0000256" key="1">
    <source>
        <dbReference type="ARBA" id="ARBA00022679"/>
    </source>
</evidence>
<organism evidence="10 11">
    <name type="scientific">Capsaspora owczarzaki (strain ATCC 30864)</name>
    <dbReference type="NCBI Taxonomy" id="595528"/>
    <lineage>
        <taxon>Eukaryota</taxon>
        <taxon>Filasterea</taxon>
        <taxon>Capsaspora</taxon>
    </lineage>
</organism>
<keyword evidence="3" id="KW-0677">Repeat</keyword>
<dbReference type="PANTHER" id="PTHR11685">
    <property type="entry name" value="RBR FAMILY RING FINGER AND IBR DOMAIN-CONTAINING"/>
    <property type="match status" value="1"/>
</dbReference>
<evidence type="ECO:0000256" key="7">
    <source>
        <dbReference type="SAM" id="MobiDB-lite"/>
    </source>
</evidence>
<feature type="region of interest" description="Disordered" evidence="7">
    <location>
        <begin position="1"/>
        <end position="20"/>
    </location>
</feature>
<evidence type="ECO:0000313" key="11">
    <source>
        <dbReference type="Proteomes" id="UP000008743"/>
    </source>
</evidence>
<dbReference type="OrthoDB" id="10009520at2759"/>
<evidence type="ECO:0000256" key="6">
    <source>
        <dbReference type="ARBA" id="ARBA00022833"/>
    </source>
</evidence>
<dbReference type="InterPro" id="IPR013083">
    <property type="entry name" value="Znf_RING/FYVE/PHD"/>
</dbReference>
<dbReference type="STRING" id="595528.A0A0D2UFI7"/>